<evidence type="ECO:0000313" key="3">
    <source>
        <dbReference type="EMBL" id="BBY31580.1"/>
    </source>
</evidence>
<keyword evidence="2" id="KW-0812">Transmembrane</keyword>
<evidence type="ECO:0000256" key="1">
    <source>
        <dbReference type="SAM" id="MobiDB-lite"/>
    </source>
</evidence>
<sequence length="123" mass="13467">MVLRHADEEGVTMSDDHDHGWHRTRALDDDSSRNRSAWLPRLSWRSREFRAVTVAAVLATVGWLVRVVDLDLFSPDSAADLEVDLYAAAALTAAYAALSASGRLLVSCGRTAGQGKGKTSWQR</sequence>
<organism evidence="3 4">
    <name type="scientific">Mycolicibacterium sediminis</name>
    <dbReference type="NCBI Taxonomy" id="1286180"/>
    <lineage>
        <taxon>Bacteria</taxon>
        <taxon>Bacillati</taxon>
        <taxon>Actinomycetota</taxon>
        <taxon>Actinomycetes</taxon>
        <taxon>Mycobacteriales</taxon>
        <taxon>Mycobacteriaceae</taxon>
        <taxon>Mycolicibacterium</taxon>
    </lineage>
</organism>
<gene>
    <name evidence="3" type="ORF">MSEDJ_56760</name>
</gene>
<feature type="compositionally biased region" description="Basic and acidic residues" evidence="1">
    <location>
        <begin position="1"/>
        <end position="33"/>
    </location>
</feature>
<keyword evidence="4" id="KW-1185">Reference proteome</keyword>
<feature type="transmembrane region" description="Helical" evidence="2">
    <location>
        <begin position="49"/>
        <end position="65"/>
    </location>
</feature>
<protein>
    <submittedName>
        <fullName evidence="3">Uncharacterized protein</fullName>
    </submittedName>
</protein>
<name>A0A7I7R0H7_9MYCO</name>
<keyword evidence="2" id="KW-0472">Membrane</keyword>
<dbReference type="EMBL" id="AP022588">
    <property type="protein sequence ID" value="BBY31580.1"/>
    <property type="molecule type" value="Genomic_DNA"/>
</dbReference>
<dbReference type="KEGG" id="msei:MSEDJ_56760"/>
<feature type="transmembrane region" description="Helical" evidence="2">
    <location>
        <begin position="85"/>
        <end position="106"/>
    </location>
</feature>
<reference evidence="3 4" key="1">
    <citation type="journal article" date="2019" name="Emerg. Microbes Infect.">
        <title>Comprehensive subspecies identification of 175 nontuberculous mycobacteria species based on 7547 genomic profiles.</title>
        <authorList>
            <person name="Matsumoto Y."/>
            <person name="Kinjo T."/>
            <person name="Motooka D."/>
            <person name="Nabeya D."/>
            <person name="Jung N."/>
            <person name="Uechi K."/>
            <person name="Horii T."/>
            <person name="Iida T."/>
            <person name="Fujita J."/>
            <person name="Nakamura S."/>
        </authorList>
    </citation>
    <scope>NUCLEOTIDE SEQUENCE [LARGE SCALE GENOMIC DNA]</scope>
    <source>
        <strain evidence="3 4">JCM 17899</strain>
    </source>
</reference>
<dbReference type="Proteomes" id="UP000467193">
    <property type="component" value="Chromosome"/>
</dbReference>
<keyword evidence="2" id="KW-1133">Transmembrane helix</keyword>
<accession>A0A7I7R0H7</accession>
<dbReference type="AlphaFoldDB" id="A0A7I7R0H7"/>
<feature type="region of interest" description="Disordered" evidence="1">
    <location>
        <begin position="1"/>
        <end position="34"/>
    </location>
</feature>
<proteinExistence type="predicted"/>
<evidence type="ECO:0000313" key="4">
    <source>
        <dbReference type="Proteomes" id="UP000467193"/>
    </source>
</evidence>
<evidence type="ECO:0000256" key="2">
    <source>
        <dbReference type="SAM" id="Phobius"/>
    </source>
</evidence>